<feature type="transmembrane region" description="Helical" evidence="1">
    <location>
        <begin position="443"/>
        <end position="469"/>
    </location>
</feature>
<keyword evidence="1" id="KW-1133">Transmembrane helix</keyword>
<dbReference type="VEuPathDB" id="FungiDB:RhiirA1_497283"/>
<evidence type="ECO:0000313" key="3">
    <source>
        <dbReference type="Proteomes" id="UP000233469"/>
    </source>
</evidence>
<gene>
    <name evidence="2" type="ORF">RhiirC2_820654</name>
</gene>
<keyword evidence="1" id="KW-0472">Membrane</keyword>
<reference evidence="2 3" key="1">
    <citation type="submission" date="2016-04" db="EMBL/GenBank/DDBJ databases">
        <title>Genome analyses suggest a sexual origin of heterokaryosis in a supposedly ancient asexual fungus.</title>
        <authorList>
            <person name="Ropars J."/>
            <person name="Sedzielewska K."/>
            <person name="Noel J."/>
            <person name="Charron P."/>
            <person name="Farinelli L."/>
            <person name="Marton T."/>
            <person name="Kruger M."/>
            <person name="Pelin A."/>
            <person name="Brachmann A."/>
            <person name="Corradi N."/>
        </authorList>
    </citation>
    <scope>NUCLEOTIDE SEQUENCE [LARGE SCALE GENOMIC DNA]</scope>
    <source>
        <strain evidence="2 3">C2</strain>
    </source>
</reference>
<organism evidence="2 3">
    <name type="scientific">Rhizophagus irregularis</name>
    <dbReference type="NCBI Taxonomy" id="588596"/>
    <lineage>
        <taxon>Eukaryota</taxon>
        <taxon>Fungi</taxon>
        <taxon>Fungi incertae sedis</taxon>
        <taxon>Mucoromycota</taxon>
        <taxon>Glomeromycotina</taxon>
        <taxon>Glomeromycetes</taxon>
        <taxon>Glomerales</taxon>
        <taxon>Glomeraceae</taxon>
        <taxon>Rhizophagus</taxon>
    </lineage>
</organism>
<accession>A0A2N1MD86</accession>
<dbReference type="Proteomes" id="UP000233469">
    <property type="component" value="Unassembled WGS sequence"/>
</dbReference>
<dbReference type="VEuPathDB" id="FungiDB:FUN_023043"/>
<evidence type="ECO:0000256" key="1">
    <source>
        <dbReference type="SAM" id="Phobius"/>
    </source>
</evidence>
<keyword evidence="1" id="KW-0812">Transmembrane</keyword>
<name>A0A2N1MD86_9GLOM</name>
<proteinExistence type="predicted"/>
<dbReference type="VEuPathDB" id="FungiDB:RhiirFUN_019006"/>
<dbReference type="PANTHER" id="PTHR31424:SF5">
    <property type="entry name" value="APPLE DOMAIN-CONTAINING PROTEIN"/>
    <property type="match status" value="1"/>
</dbReference>
<dbReference type="AlphaFoldDB" id="A0A2N1MD86"/>
<dbReference type="EMBL" id="LLXL01002969">
    <property type="protein sequence ID" value="PKK59606.1"/>
    <property type="molecule type" value="Genomic_DNA"/>
</dbReference>
<protein>
    <submittedName>
        <fullName evidence="2">Uncharacterized protein</fullName>
    </submittedName>
</protein>
<dbReference type="PANTHER" id="PTHR31424">
    <property type="entry name" value="PROTEIN CBG23806"/>
    <property type="match status" value="1"/>
</dbReference>
<sequence>MPENTSDQENVENEIQVEEDSTYPLDSNILYRERINNITKRSFNYNIIKEGVYPNGMESKSEKTNNTFRKRSYKIPHGYVVETTWGWAIKYEQSLKLGTKAKISGPLLFGLQLDSIRRARETRKRGNLIKPAIDCIPSTLEKRAKKIAARIQFNFKNDVKGVYHQSDQVILKNVEFSVNEMNYFQVNYGSESEINKTYQLRSVVKAVDQGQIPRDSYRELAAVEAHLPRENSVSNERIAITNSMNQLVKVLLIDMNGKDKSKETFEFNDESEFTNPEITQEVIDTMGVGIYRSVKDILYYIIPYLKEKKVLKSSDPTIHLRVSGDRRNVGRKIKHVMITFMILNHIERHHHADYHYTTVLYPGTENYHTLEFILNPFLNELESLKNNGLEVAGILWNFELYFSSDWKFLAICLGLNGPTSNYFCPCNAYFLTEKTDEFVKKRWVLPFVLLFLGGFWWSFEVFVMICDVINQVFLWYKQPFLGSKFVVKICRSADMYANCTISLTNNNIISGKKQEKAKQLLDSYRKVKLQNQY</sequence>
<comment type="caution">
    <text evidence="2">The sequence shown here is derived from an EMBL/GenBank/DDBJ whole genome shotgun (WGS) entry which is preliminary data.</text>
</comment>
<evidence type="ECO:0000313" key="2">
    <source>
        <dbReference type="EMBL" id="PKK59606.1"/>
    </source>
</evidence>
<reference evidence="2 3" key="2">
    <citation type="submission" date="2017-10" db="EMBL/GenBank/DDBJ databases">
        <title>Extensive intraspecific genome diversity in a model arbuscular mycorrhizal fungus.</title>
        <authorList>
            <person name="Chen E.C.H."/>
            <person name="Morin E."/>
            <person name="Baudet D."/>
            <person name="Noel J."/>
            <person name="Ndikumana S."/>
            <person name="Charron P."/>
            <person name="St-Onge C."/>
            <person name="Giorgi J."/>
            <person name="Grigoriev I.V."/>
            <person name="Roux C."/>
            <person name="Martin F.M."/>
            <person name="Corradi N."/>
        </authorList>
    </citation>
    <scope>NUCLEOTIDE SEQUENCE [LARGE SCALE GENOMIC DNA]</scope>
    <source>
        <strain evidence="2 3">C2</strain>
    </source>
</reference>